<gene>
    <name evidence="1" type="ORF">Agabi119p4_4014</name>
</gene>
<organism evidence="1 2">
    <name type="scientific">Agaricus bisporus var. burnettii</name>
    <dbReference type="NCBI Taxonomy" id="192524"/>
    <lineage>
        <taxon>Eukaryota</taxon>
        <taxon>Fungi</taxon>
        <taxon>Dikarya</taxon>
        <taxon>Basidiomycota</taxon>
        <taxon>Agaricomycotina</taxon>
        <taxon>Agaricomycetes</taxon>
        <taxon>Agaricomycetidae</taxon>
        <taxon>Agaricales</taxon>
        <taxon>Agaricineae</taxon>
        <taxon>Agaricaceae</taxon>
        <taxon>Agaricus</taxon>
    </lineage>
</organism>
<sequence>MALETDNIFNDLYQRVWIDQESPFDEYDGIRYIKSFKGLPSYIIVRDEYNTIWEFIKGAYQERALERDINVSGGLLVTGQPGIGKTLFLVNRNYRLQHRRLQQWKTQISNARTRAYSLFSRLFDIIGPSPRNCIRYKSSFIKTPEGIKALWPYGDLPSLLSNTSILGHILKTGICPPSNQVPEFHYFFFGKPRDENPQSGDGPRFRYIVPTAFLESCLYDYVVTRKPRKQFRFLCALAPLSRARKLVYEPYIMSHMCEITESLPCYLIGNPANSSPSFHLGPALSLERLPLEQAQEYCDNTIYMPRSGGTPSFDAFVISEKKTRVTMLHFAVTQSHELEPSSIHWVIDAYDFKGKLLDLEFVRWSFLFVAPGKGDDSLSEYEV</sequence>
<dbReference type="AlphaFoldDB" id="A0A8H7KGU6"/>
<dbReference type="Proteomes" id="UP000629468">
    <property type="component" value="Unassembled WGS sequence"/>
</dbReference>
<evidence type="ECO:0000313" key="1">
    <source>
        <dbReference type="EMBL" id="KAF7775621.1"/>
    </source>
</evidence>
<reference evidence="1 2" key="1">
    <citation type="journal article" name="Sci. Rep.">
        <title>Telomere-to-telomere assembled and centromere annotated genomes of the two main subspecies of the button mushroom Agaricus bisporus reveal especially polymorphic chromosome ends.</title>
        <authorList>
            <person name="Sonnenberg A.S.M."/>
            <person name="Sedaghat-Telgerd N."/>
            <person name="Lavrijssen B."/>
            <person name="Ohm R.A."/>
            <person name="Hendrickx P.M."/>
            <person name="Scholtmeijer K."/>
            <person name="Baars J.J.P."/>
            <person name="van Peer A."/>
        </authorList>
    </citation>
    <scope>NUCLEOTIDE SEQUENCE [LARGE SCALE GENOMIC DNA]</scope>
    <source>
        <strain evidence="1 2">H119_p4</strain>
    </source>
</reference>
<protein>
    <submittedName>
        <fullName evidence="1">Uncharacterized protein</fullName>
    </submittedName>
</protein>
<name>A0A8H7KGU6_AGABI</name>
<comment type="caution">
    <text evidence="1">The sequence shown here is derived from an EMBL/GenBank/DDBJ whole genome shotgun (WGS) entry which is preliminary data.</text>
</comment>
<accession>A0A8H7KGU6</accession>
<evidence type="ECO:0000313" key="2">
    <source>
        <dbReference type="Proteomes" id="UP000629468"/>
    </source>
</evidence>
<proteinExistence type="predicted"/>
<dbReference type="EMBL" id="JABXXO010000006">
    <property type="protein sequence ID" value="KAF7775621.1"/>
    <property type="molecule type" value="Genomic_DNA"/>
</dbReference>